<evidence type="ECO:0000313" key="3">
    <source>
        <dbReference type="Proteomes" id="UP000018208"/>
    </source>
</evidence>
<dbReference type="EMBL" id="AUWU02000004">
    <property type="protein sequence ID" value="KAH0573829.1"/>
    <property type="molecule type" value="Genomic_DNA"/>
</dbReference>
<accession>V6LQB9</accession>
<organism evidence="1">
    <name type="scientific">Spironucleus salmonicida</name>
    <dbReference type="NCBI Taxonomy" id="348837"/>
    <lineage>
        <taxon>Eukaryota</taxon>
        <taxon>Metamonada</taxon>
        <taxon>Diplomonadida</taxon>
        <taxon>Hexamitidae</taxon>
        <taxon>Hexamitinae</taxon>
        <taxon>Spironucleus</taxon>
    </lineage>
</organism>
<evidence type="ECO:0000313" key="2">
    <source>
        <dbReference type="EMBL" id="KAH0573829.1"/>
    </source>
</evidence>
<dbReference type="Proteomes" id="UP000018208">
    <property type="component" value="Unassembled WGS sequence"/>
</dbReference>
<evidence type="ECO:0000313" key="1">
    <source>
        <dbReference type="EMBL" id="EST46443.1"/>
    </source>
</evidence>
<proteinExistence type="predicted"/>
<protein>
    <submittedName>
        <fullName evidence="1">5'-3' exoribonuclease 2</fullName>
    </submittedName>
</protein>
<reference evidence="2" key="2">
    <citation type="submission" date="2020-12" db="EMBL/GenBank/DDBJ databases">
        <title>New Spironucleus salmonicida genome in near-complete chromosomes.</title>
        <authorList>
            <person name="Xu F."/>
            <person name="Kurt Z."/>
            <person name="Jimenez-Gonzalez A."/>
            <person name="Astvaldsson A."/>
            <person name="Andersson J.O."/>
            <person name="Svard S.G."/>
        </authorList>
    </citation>
    <scope>NUCLEOTIDE SEQUENCE</scope>
    <source>
        <strain evidence="2">ATCC 50377</strain>
    </source>
</reference>
<sequence length="1309" mass="152718">MEVPRFVKFLQFRYPQALQSYKNNVKNSNLYVNLQQLAFDSVSVNSYCNIYTQTESMSIILESLLQLVDKFNPINLVLYLNPIFNEQSIIKCELESQYKLFYQQEAYNRQPEDKISFLDFVPKSQFMRTLIVFLTEQLQFLIKNQVRISFQEDYNLVNDIILQNKSNSYVYGVDTSQRLKFLYQNLPVKVIVVQQPIYEKPLQDVVESNITFCEYGIWIQDFKSLRELIICDLLQDYLNSQSNMVNLYQSLYDEIVNVANIKDSQNIRQKIFEHSFTKALISDFIALVLFSGCSYLPEMPGQTFKNGLLDQLIEYYQKNNLLSYPFFNIVQQENQKINYFTIQQIFKIMSKNELLWVINDIKEVNKLNQLNIDQEYKGALKYDLQTITNAITQESLNKITTLPLGKVLSDYQLSNQVLRFYKTQYYKKVCAVELIEERILNLDQIQHKNYDIIALYDLSLNLALNQQPSDEVNKILEANQWIGQYQFTVNMIRDYFKSFQSILFSIFNNSNQYIVYPYKFALFSSLISQYCEAFIVQSANIKNANLLWDYQGPSFLFEKQANNSFYKQIPKSLLFKFVPTEQTQKWTEIKLENFQLKHTISPFLVRNMKLNGKYPNLSTLGLSSYQYENLGFQNFQFDERSVVVITDKETLFLKEDNEALDLLFQPLQFVLTSYIKNKAEFKNYQLISCQEKVLKQSYLPQESFKLDDNVFLYCKQPHIFLQGANNQQPPIQQYFSQSGLQFNQNLQILTENIQQISKLNSKFSIISHDYQSTSILLTTSVNSLSDEIDTISETDNKFEIFPEELTNNLVYYFGDDILNIFTQQISGGDIVGNIIGIIYGDQIFDLKNNQVLKQHDVKGLLKLAKQYFYANKGYIYNDNIHFIVSDCVCDINEVLKQQVHMKNEPFVSSLSIFDDQPYSVIPMSLIDRDQSLTHKLSINAILSGNSICVRDIGHLSQFFQFYQIEIMNKNQEILTLQLAENMIQQISKQLFECFKYLIPIDNINQCLINQNNVDVINQIKYYPIQDTILNQVMNNQAQTVTLEYLQNQIGFNITEQQINKLMGSILISCPDNATRELGMCANFDDIIDLSLISIDHKITYKGAVIIIAFSKAFPDLFKQLLPLLSKTKIDIKDFHIILNDKPCYCIKPSEIIFGDDYPFSTGQIQSTDQFLYLITQSSYYLQKQLINRHHYTLKDSLNLNIQQITEVKKLNISCEKADFILNIFEVQQNAQQIKLLDTIFVPSIGVGILVEIGTTYNKIVVNGITRFIHANQQIWQISSFETKTFYSLFVEQQIEKFNVKSVQSVLNNE</sequence>
<dbReference type="EMBL" id="KI546074">
    <property type="protein sequence ID" value="EST46443.1"/>
    <property type="molecule type" value="Genomic_DNA"/>
</dbReference>
<name>V6LQB9_9EUKA</name>
<reference evidence="1 2" key="1">
    <citation type="journal article" date="2014" name="PLoS Genet.">
        <title>The Genome of Spironucleus salmonicida Highlights a Fish Pathogen Adapted to Fluctuating Environments.</title>
        <authorList>
            <person name="Xu F."/>
            <person name="Jerlstrom-Hultqvist J."/>
            <person name="Einarsson E."/>
            <person name="Astvaldsson A."/>
            <person name="Svard S.G."/>
            <person name="Andersson J.O."/>
        </authorList>
    </citation>
    <scope>NUCLEOTIDE SEQUENCE</scope>
    <source>
        <strain evidence="2">ATCC 50377</strain>
    </source>
</reference>
<gene>
    <name evidence="1" type="ORF">SS50377_13527</name>
    <name evidence="2" type="ORF">SS50377_23764</name>
</gene>
<keyword evidence="3" id="KW-1185">Reference proteome</keyword>
<dbReference type="VEuPathDB" id="GiardiaDB:SS50377_23764"/>